<proteinExistence type="predicted"/>
<protein>
    <submittedName>
        <fullName evidence="2">MerR family transcriptional regulator</fullName>
    </submittedName>
</protein>
<comment type="caution">
    <text evidence="2">The sequence shown here is derived from an EMBL/GenBank/DDBJ whole genome shotgun (WGS) entry which is preliminary data.</text>
</comment>
<reference evidence="2" key="2">
    <citation type="submission" date="2023-01" db="EMBL/GenBank/DDBJ databases">
        <authorList>
            <person name="Sun Q."/>
            <person name="Evtushenko L."/>
        </authorList>
    </citation>
    <scope>NUCLEOTIDE SEQUENCE</scope>
    <source>
        <strain evidence="2">VKM Ac-2007</strain>
    </source>
</reference>
<gene>
    <name evidence="2" type="ORF">GCM10017600_24350</name>
</gene>
<dbReference type="RefSeq" id="WP_271217517.1">
    <property type="nucleotide sequence ID" value="NZ_BAAAVD010000004.1"/>
</dbReference>
<dbReference type="SUPFAM" id="SSF46955">
    <property type="entry name" value="Putative DNA-binding domain"/>
    <property type="match status" value="1"/>
</dbReference>
<evidence type="ECO:0000313" key="2">
    <source>
        <dbReference type="EMBL" id="GLK09029.1"/>
    </source>
</evidence>
<dbReference type="Pfam" id="PF12728">
    <property type="entry name" value="HTH_17"/>
    <property type="match status" value="1"/>
</dbReference>
<dbReference type="EMBL" id="BSEV01000004">
    <property type="protein sequence ID" value="GLK09029.1"/>
    <property type="molecule type" value="Genomic_DNA"/>
</dbReference>
<dbReference type="InterPro" id="IPR010093">
    <property type="entry name" value="SinI_DNA-bd"/>
</dbReference>
<reference evidence="2" key="1">
    <citation type="journal article" date="2014" name="Int. J. Syst. Evol. Microbiol.">
        <title>Complete genome sequence of Corynebacterium casei LMG S-19264T (=DSM 44701T), isolated from a smear-ripened cheese.</title>
        <authorList>
            <consortium name="US DOE Joint Genome Institute (JGI-PGF)"/>
            <person name="Walter F."/>
            <person name="Albersmeier A."/>
            <person name="Kalinowski J."/>
            <person name="Ruckert C."/>
        </authorList>
    </citation>
    <scope>NUCLEOTIDE SEQUENCE</scope>
    <source>
        <strain evidence="2">VKM Ac-2007</strain>
    </source>
</reference>
<dbReference type="Proteomes" id="UP001143474">
    <property type="component" value="Unassembled WGS sequence"/>
</dbReference>
<feature type="domain" description="Helix-turn-helix" evidence="1">
    <location>
        <begin position="5"/>
        <end position="50"/>
    </location>
</feature>
<dbReference type="AlphaFoldDB" id="A0A9W6I0I6"/>
<keyword evidence="3" id="KW-1185">Reference proteome</keyword>
<evidence type="ECO:0000313" key="3">
    <source>
        <dbReference type="Proteomes" id="UP001143474"/>
    </source>
</evidence>
<accession>A0A9W6I0I6</accession>
<name>A0A9W6I0I6_9ACTN</name>
<evidence type="ECO:0000259" key="1">
    <source>
        <dbReference type="Pfam" id="PF12728"/>
    </source>
</evidence>
<sequence>MESRLYSVDQVADLLGLHVRTVRGYVRDGKLKATRIGKQYRIAQEDLEAFTGRPAPAGETVRRRRHVEVSSIVEIDAISAEAAGRVTALLMGASASRRSGEAPLRVETAYDEDRGRMKVIVLGGLGDSARLLEYIGTVVEP</sequence>
<organism evidence="2 3">
    <name type="scientific">Streptosporangium carneum</name>
    <dbReference type="NCBI Taxonomy" id="47481"/>
    <lineage>
        <taxon>Bacteria</taxon>
        <taxon>Bacillati</taxon>
        <taxon>Actinomycetota</taxon>
        <taxon>Actinomycetes</taxon>
        <taxon>Streptosporangiales</taxon>
        <taxon>Streptosporangiaceae</taxon>
        <taxon>Streptosporangium</taxon>
    </lineage>
</organism>
<dbReference type="InterPro" id="IPR009061">
    <property type="entry name" value="DNA-bd_dom_put_sf"/>
</dbReference>
<dbReference type="Gene3D" id="1.10.1660.10">
    <property type="match status" value="1"/>
</dbReference>
<dbReference type="GO" id="GO:0003677">
    <property type="term" value="F:DNA binding"/>
    <property type="evidence" value="ECO:0007669"/>
    <property type="project" value="InterPro"/>
</dbReference>
<dbReference type="InterPro" id="IPR041657">
    <property type="entry name" value="HTH_17"/>
</dbReference>
<dbReference type="NCBIfam" id="TIGR01764">
    <property type="entry name" value="excise"/>
    <property type="match status" value="1"/>
</dbReference>